<dbReference type="EMBL" id="DUFW01000069">
    <property type="protein sequence ID" value="HIH21777.1"/>
    <property type="molecule type" value="Genomic_DNA"/>
</dbReference>
<comment type="caution">
    <text evidence="1">The sequence shown here is derived from an EMBL/GenBank/DDBJ whole genome shotgun (WGS) entry which is preliminary data.</text>
</comment>
<dbReference type="EMBL" id="DUFJ01000022">
    <property type="protein sequence ID" value="HIH32781.1"/>
    <property type="molecule type" value="Genomic_DNA"/>
</dbReference>
<gene>
    <name evidence="1" type="ORF">HA222_03935</name>
    <name evidence="2" type="ORF">HA227_00875</name>
    <name evidence="3" type="ORF">J4478_04835</name>
</gene>
<reference evidence="2 4" key="1">
    <citation type="journal article" date="2020" name="bioRxiv">
        <title>A rank-normalized archaeal taxonomy based on genome phylogeny resolves widespread incomplete and uneven classifications.</title>
        <authorList>
            <person name="Rinke C."/>
            <person name="Chuvochina M."/>
            <person name="Mussig A.J."/>
            <person name="Chaumeil P.-A."/>
            <person name="Waite D.W."/>
            <person name="Whitman W.B."/>
            <person name="Parks D.H."/>
            <person name="Hugenholtz P."/>
        </authorList>
    </citation>
    <scope>NUCLEOTIDE SEQUENCE [LARGE SCALE GENOMIC DNA]</scope>
    <source>
        <strain evidence="2">UBA10036</strain>
    </source>
</reference>
<protein>
    <submittedName>
        <fullName evidence="1">Uncharacterized protein</fullName>
    </submittedName>
</protein>
<dbReference type="Proteomes" id="UP000680185">
    <property type="component" value="Unassembled WGS sequence"/>
</dbReference>
<evidence type="ECO:0000313" key="4">
    <source>
        <dbReference type="Proteomes" id="UP000590964"/>
    </source>
</evidence>
<proteinExistence type="predicted"/>
<accession>A0A7J4K0U6</accession>
<name>A0A7J4K0U6_9ARCH</name>
<dbReference type="EMBL" id="JAGVWB010000032">
    <property type="protein sequence ID" value="MBS3058695.1"/>
    <property type="molecule type" value="Genomic_DNA"/>
</dbReference>
<dbReference type="AlphaFoldDB" id="A0A7J4K0U6"/>
<sequence length="50" mass="5904">MAVEFGEFKGNKVLTIKRDENDRYPFTFGKAKARMIVENFDEIKKFAEED</sequence>
<reference evidence="3" key="2">
    <citation type="submission" date="2021-03" db="EMBL/GenBank/DDBJ databases">
        <authorList>
            <person name="Jaffe A."/>
        </authorList>
    </citation>
    <scope>NUCLEOTIDE SEQUENCE</scope>
    <source>
        <strain evidence="3">RIFCSPLOWO2_01_FULL_43_13</strain>
    </source>
</reference>
<dbReference type="Proteomes" id="UP000590964">
    <property type="component" value="Unassembled WGS sequence"/>
</dbReference>
<evidence type="ECO:0000313" key="2">
    <source>
        <dbReference type="EMBL" id="HIH32781.1"/>
    </source>
</evidence>
<dbReference type="Proteomes" id="UP000527315">
    <property type="component" value="Unassembled WGS sequence"/>
</dbReference>
<organism evidence="1 4">
    <name type="scientific">Candidatus Iainarchaeum sp</name>
    <dbReference type="NCBI Taxonomy" id="3101447"/>
    <lineage>
        <taxon>Archaea</taxon>
        <taxon>Candidatus Iainarchaeota</taxon>
        <taxon>Candidatus Iainarchaeia</taxon>
        <taxon>Candidatus Iainarchaeales</taxon>
        <taxon>Candidatus Iainarchaeaceae</taxon>
        <taxon>Candidatus Iainarchaeum</taxon>
    </lineage>
</organism>
<evidence type="ECO:0000313" key="3">
    <source>
        <dbReference type="EMBL" id="MBS3058695.1"/>
    </source>
</evidence>
<reference evidence="3" key="3">
    <citation type="submission" date="2021-05" db="EMBL/GenBank/DDBJ databases">
        <title>Protein family content uncovers lineage relationships and bacterial pathway maintenance mechanisms in DPANN archaea.</title>
        <authorList>
            <person name="Castelle C.J."/>
            <person name="Meheust R."/>
            <person name="Jaffe A.L."/>
            <person name="Seitz K."/>
            <person name="Gong X."/>
            <person name="Baker B.J."/>
            <person name="Banfield J.F."/>
        </authorList>
    </citation>
    <scope>NUCLEOTIDE SEQUENCE</scope>
    <source>
        <strain evidence="3">RIFCSPLOWO2_01_FULL_43_13</strain>
    </source>
</reference>
<evidence type="ECO:0000313" key="1">
    <source>
        <dbReference type="EMBL" id="HIH21777.1"/>
    </source>
</evidence>